<dbReference type="Proteomes" id="UP000267223">
    <property type="component" value="Unassembled WGS sequence"/>
</dbReference>
<name>A0A3M9NQU4_9BACT</name>
<gene>
    <name evidence="1" type="ORF">EFY79_02530</name>
</gene>
<comment type="caution">
    <text evidence="1">The sequence shown here is derived from an EMBL/GenBank/DDBJ whole genome shotgun (WGS) entry which is preliminary data.</text>
</comment>
<dbReference type="OrthoDB" id="642761at2"/>
<sequence>MFKNIDYTKTLSLVKYINSLDPKIIKRLNACLKASPQKEAIDHNNNQIHSPTLAHVIHQEKLFKPFIPTISDDIPLDIYINLCVNQYNFHKSSNYKTVLEKIRSIPIYKVAYQIHNDLAFISLVHALYRRKSSWVKFIEGFNGNDWQEIHLLAETLPISNAKLDEFIVWISLVVEKQSKDLALNGIAKYIYEWIIRSKTVYLEIDRDLVELAANNSVNLILGSLLRGIKEKQQKNNKYYIRKLENIIVESNAYKILHALGIISLDDKTSIDIYYQLLLYKVNHENLRLSDFISLCSIFQLHRQELFSKIDNIIKISENESELRSIIRLLINDEKNEIEPSWKLKSSYFLFAKNIDSIQNELDYFLISIADRDLQQAYELFEARMKIMAHINLLKAAFIHIVQKDLHLFQSKLINWLNQEDSYLHLAVREICSIHELNQSLFEIPINLFENYSNEDKLYIAYKIVGYVYSMVALQRLILSLVESIDKENDSLNTAMYFILTEYVAYNYRGTLELIKKSLIEHKLTAFAKELFEKTIEYFENYFTQLKSILMDKELKPYKEHLLLKRFYMQKQFSGLPETARKNSISNLFKNTQINSSKWAIRRSGQLKHEIRDLGHISVTSEFPSGEILNPIYQEYIRRTYQKIQKNEINFH</sequence>
<dbReference type="AlphaFoldDB" id="A0A3M9NQU4"/>
<organism evidence="1 2">
    <name type="scientific">Hanamia caeni</name>
    <dbReference type="NCBI Taxonomy" id="2294116"/>
    <lineage>
        <taxon>Bacteria</taxon>
        <taxon>Pseudomonadati</taxon>
        <taxon>Bacteroidota</taxon>
        <taxon>Chitinophagia</taxon>
        <taxon>Chitinophagales</taxon>
        <taxon>Chitinophagaceae</taxon>
        <taxon>Hanamia</taxon>
    </lineage>
</organism>
<reference evidence="1 2" key="1">
    <citation type="submission" date="2018-11" db="EMBL/GenBank/DDBJ databases">
        <title>Draft genome sequence of Ferruginibacter sp. BO-59.</title>
        <authorList>
            <person name="Im W.T."/>
        </authorList>
    </citation>
    <scope>NUCLEOTIDE SEQUENCE [LARGE SCALE GENOMIC DNA]</scope>
    <source>
        <strain evidence="1 2">BO-59</strain>
    </source>
</reference>
<dbReference type="RefSeq" id="WP_123119082.1">
    <property type="nucleotide sequence ID" value="NZ_RJJR01000001.1"/>
</dbReference>
<proteinExistence type="predicted"/>
<evidence type="ECO:0000313" key="1">
    <source>
        <dbReference type="EMBL" id="RNI40191.1"/>
    </source>
</evidence>
<protein>
    <submittedName>
        <fullName evidence="1">Uncharacterized protein</fullName>
    </submittedName>
</protein>
<evidence type="ECO:0000313" key="2">
    <source>
        <dbReference type="Proteomes" id="UP000267223"/>
    </source>
</evidence>
<accession>A0A3M9NQU4</accession>
<dbReference type="EMBL" id="RJJR01000001">
    <property type="protein sequence ID" value="RNI40191.1"/>
    <property type="molecule type" value="Genomic_DNA"/>
</dbReference>
<keyword evidence="2" id="KW-1185">Reference proteome</keyword>